<feature type="domain" description="AsmA" evidence="5">
    <location>
        <begin position="201"/>
        <end position="290"/>
    </location>
</feature>
<evidence type="ECO:0000256" key="3">
    <source>
        <dbReference type="ARBA" id="ARBA00022989"/>
    </source>
</evidence>
<evidence type="ECO:0000259" key="5">
    <source>
        <dbReference type="Pfam" id="PF05170"/>
    </source>
</evidence>
<gene>
    <name evidence="6" type="ORF">S03H2_02222</name>
</gene>
<keyword evidence="2" id="KW-0812">Transmembrane</keyword>
<organism evidence="6">
    <name type="scientific">marine sediment metagenome</name>
    <dbReference type="NCBI Taxonomy" id="412755"/>
    <lineage>
        <taxon>unclassified sequences</taxon>
        <taxon>metagenomes</taxon>
        <taxon>ecological metagenomes</taxon>
    </lineage>
</organism>
<feature type="non-terminal residue" evidence="6">
    <location>
        <position position="1"/>
    </location>
</feature>
<keyword evidence="3" id="KW-1133">Transmembrane helix</keyword>
<keyword evidence="4" id="KW-0472">Membrane</keyword>
<dbReference type="InterPro" id="IPR007844">
    <property type="entry name" value="AsmA"/>
</dbReference>
<dbReference type="PANTHER" id="PTHR36985">
    <property type="entry name" value="TRANSLOCATION AND ASSEMBLY MODULE SUBUNIT TAMB"/>
    <property type="match status" value="1"/>
</dbReference>
<evidence type="ECO:0000256" key="1">
    <source>
        <dbReference type="ARBA" id="ARBA00004167"/>
    </source>
</evidence>
<dbReference type="AlphaFoldDB" id="X1DVD3"/>
<comment type="caution">
    <text evidence="6">The sequence shown here is derived from an EMBL/GenBank/DDBJ whole genome shotgun (WGS) entry which is preliminary data.</text>
</comment>
<evidence type="ECO:0000313" key="6">
    <source>
        <dbReference type="EMBL" id="GAH24192.1"/>
    </source>
</evidence>
<evidence type="ECO:0000256" key="4">
    <source>
        <dbReference type="ARBA" id="ARBA00023136"/>
    </source>
</evidence>
<accession>X1DVD3</accession>
<dbReference type="EMBL" id="BARU01000724">
    <property type="protein sequence ID" value="GAH24192.1"/>
    <property type="molecule type" value="Genomic_DNA"/>
</dbReference>
<dbReference type="GO" id="GO:0016020">
    <property type="term" value="C:membrane"/>
    <property type="evidence" value="ECO:0007669"/>
    <property type="project" value="UniProtKB-SubCell"/>
</dbReference>
<sequence length="580" mass="65030">ELPFDYLEGKIDYQSSKLKLEELVFKNEGLGLKGNGSIDFAEGKDTETNFVFKVEQADIGYLAKLYNYDFPISALAQGEIIIDGIWPKITAHGDLKLKDIDLISYRAESGSLIFVLEENKIKVKSMVLNSGKTQLYTQGEVNLEEGFPLDLRVNFLNQDISSLLSNFVKSDLIGKLRGKATGSLEIKGNYASPDLYLSSLIEDVQLEKVPLNSIEVKLEKIGPMIRVNQLKLSQRKGELIAGGWINLDEDNKNLDIHLSADNVDLSQLSNLFGIEDEIKGLVNFEAEVTGDIDLPNISFSAKVEKGKFQDFIFDNLTFEALYNQDILEVKQFVLDKEGHQIIGKGKIPYEFSSMGKEKVTSSLTDIPIDFILTLENTDLSFISMFFKEDIKQIQGLTNAELELSGTLNQPILNGNIALADAEVELFQFPTKINGLNVSLRLEDNLVKIEDMNFQIDQYRIYTSGEFALKNLQPQDLDINIWTNKEEILYQDIFQAQANLKAKVTGLIASPHVEGILTLSQAELNWKDNNKDVPTDPSELLSKLINLKGDIDLEVKILDDFIAKTNDFNLKLVGTSLLLSF</sequence>
<protein>
    <recommendedName>
        <fullName evidence="5">AsmA domain-containing protein</fullName>
    </recommendedName>
</protein>
<feature type="non-terminal residue" evidence="6">
    <location>
        <position position="580"/>
    </location>
</feature>
<comment type="subcellular location">
    <subcellularLocation>
        <location evidence="1">Membrane</location>
        <topology evidence="1">Single-pass membrane protein</topology>
    </subcellularLocation>
</comment>
<name>X1DVD3_9ZZZZ</name>
<reference evidence="6" key="1">
    <citation type="journal article" date="2014" name="Front. Microbiol.">
        <title>High frequency of phylogenetically diverse reductive dehalogenase-homologous genes in deep subseafloor sedimentary metagenomes.</title>
        <authorList>
            <person name="Kawai M."/>
            <person name="Futagami T."/>
            <person name="Toyoda A."/>
            <person name="Takaki Y."/>
            <person name="Nishi S."/>
            <person name="Hori S."/>
            <person name="Arai W."/>
            <person name="Tsubouchi T."/>
            <person name="Morono Y."/>
            <person name="Uchiyama I."/>
            <person name="Ito T."/>
            <person name="Fujiyama A."/>
            <person name="Inagaki F."/>
            <person name="Takami H."/>
        </authorList>
    </citation>
    <scope>NUCLEOTIDE SEQUENCE</scope>
    <source>
        <strain evidence="6">Expedition CK06-06</strain>
    </source>
</reference>
<proteinExistence type="predicted"/>
<dbReference type="Pfam" id="PF05170">
    <property type="entry name" value="AsmA"/>
    <property type="match status" value="1"/>
</dbReference>
<evidence type="ECO:0000256" key="2">
    <source>
        <dbReference type="ARBA" id="ARBA00022692"/>
    </source>
</evidence>
<dbReference type="PANTHER" id="PTHR36985:SF1">
    <property type="entry name" value="TRANSLOCATION AND ASSEMBLY MODULE SUBUNIT TAMB"/>
    <property type="match status" value="1"/>
</dbReference>